<evidence type="ECO:0000313" key="2">
    <source>
        <dbReference type="Proteomes" id="UP001596091"/>
    </source>
</evidence>
<protein>
    <submittedName>
        <fullName evidence="1">Uncharacterized protein</fullName>
    </submittedName>
</protein>
<accession>A0ABW1ENM7</accession>
<gene>
    <name evidence="1" type="ORF">ACFPT7_22005</name>
</gene>
<name>A0ABW1ENM7_9BACT</name>
<evidence type="ECO:0000313" key="1">
    <source>
        <dbReference type="EMBL" id="MFC5864998.1"/>
    </source>
</evidence>
<dbReference type="EMBL" id="JBHSPH010000010">
    <property type="protein sequence ID" value="MFC5864998.1"/>
    <property type="molecule type" value="Genomic_DNA"/>
</dbReference>
<proteinExistence type="predicted"/>
<sequence>MADDPVMQSQLLQLWTMLTTNPDLFVGTTPVDWNATADQQQNAAQPIVDALKPYIDSVNSPILVELIGKTLIRGNPDSPEPGTWEMMKYTRQIYQTYSQMFWSGGTPHPGGNELATFFNENLVSNPASEE</sequence>
<comment type="caution">
    <text evidence="1">The sequence shown here is derived from an EMBL/GenBank/DDBJ whole genome shotgun (WGS) entry which is preliminary data.</text>
</comment>
<dbReference type="RefSeq" id="WP_263332160.1">
    <property type="nucleotide sequence ID" value="NZ_JAGSYH010000001.1"/>
</dbReference>
<dbReference type="Proteomes" id="UP001596091">
    <property type="component" value="Unassembled WGS sequence"/>
</dbReference>
<keyword evidence="2" id="KW-1185">Reference proteome</keyword>
<organism evidence="1 2">
    <name type="scientific">Acidicapsa dinghuensis</name>
    <dbReference type="NCBI Taxonomy" id="2218256"/>
    <lineage>
        <taxon>Bacteria</taxon>
        <taxon>Pseudomonadati</taxon>
        <taxon>Acidobacteriota</taxon>
        <taxon>Terriglobia</taxon>
        <taxon>Terriglobales</taxon>
        <taxon>Acidobacteriaceae</taxon>
        <taxon>Acidicapsa</taxon>
    </lineage>
</organism>
<reference evidence="2" key="1">
    <citation type="journal article" date="2019" name="Int. J. Syst. Evol. Microbiol.">
        <title>The Global Catalogue of Microorganisms (GCM) 10K type strain sequencing project: providing services to taxonomists for standard genome sequencing and annotation.</title>
        <authorList>
            <consortium name="The Broad Institute Genomics Platform"/>
            <consortium name="The Broad Institute Genome Sequencing Center for Infectious Disease"/>
            <person name="Wu L."/>
            <person name="Ma J."/>
        </authorList>
    </citation>
    <scope>NUCLEOTIDE SEQUENCE [LARGE SCALE GENOMIC DNA]</scope>
    <source>
        <strain evidence="2">JCM 4087</strain>
    </source>
</reference>